<name>A0A2A4YL69_UNCAE</name>
<dbReference type="Proteomes" id="UP000217838">
    <property type="component" value="Unassembled WGS sequence"/>
</dbReference>
<dbReference type="InterPro" id="IPR041682">
    <property type="entry name" value="AAA_14"/>
</dbReference>
<evidence type="ECO:0000313" key="3">
    <source>
        <dbReference type="Proteomes" id="UP000217838"/>
    </source>
</evidence>
<dbReference type="PANTHER" id="PTHR43566">
    <property type="entry name" value="CONSERVED PROTEIN"/>
    <property type="match status" value="1"/>
</dbReference>
<comment type="caution">
    <text evidence="2">The sequence shown here is derived from an EMBL/GenBank/DDBJ whole genome shotgun (WGS) entry which is preliminary data.</text>
</comment>
<dbReference type="EMBL" id="NVUU01000013">
    <property type="protein sequence ID" value="PCI95612.1"/>
    <property type="molecule type" value="Genomic_DNA"/>
</dbReference>
<evidence type="ECO:0000313" key="2">
    <source>
        <dbReference type="EMBL" id="PCI95612.1"/>
    </source>
</evidence>
<gene>
    <name evidence="2" type="ORF">COB11_01645</name>
</gene>
<sequence length="112" mass="12921">MVRAKSKSSHGPSLTLDMNTRKAPEIFDHIKLAVDEDRSTTGKFVLTGSSQFTFFKNISESLAGRIGLLVLLPYEYSELPEKHRKESIYRGAFPELILKDYALFDDWYRLIY</sequence>
<dbReference type="PANTHER" id="PTHR43566:SF2">
    <property type="entry name" value="DUF4143 DOMAIN-CONTAINING PROTEIN"/>
    <property type="match status" value="1"/>
</dbReference>
<accession>A0A2A4YL69</accession>
<organism evidence="2 3">
    <name type="scientific">Aerophobetes bacterium</name>
    <dbReference type="NCBI Taxonomy" id="2030807"/>
    <lineage>
        <taxon>Bacteria</taxon>
        <taxon>Candidatus Aerophobota</taxon>
    </lineage>
</organism>
<evidence type="ECO:0000259" key="1">
    <source>
        <dbReference type="Pfam" id="PF13173"/>
    </source>
</evidence>
<protein>
    <recommendedName>
        <fullName evidence="1">AAA domain-containing protein</fullName>
    </recommendedName>
</protein>
<dbReference type="AlphaFoldDB" id="A0A2A4YL69"/>
<dbReference type="Pfam" id="PF13173">
    <property type="entry name" value="AAA_14"/>
    <property type="match status" value="1"/>
</dbReference>
<proteinExistence type="predicted"/>
<feature type="domain" description="AAA" evidence="1">
    <location>
        <begin position="22"/>
        <end position="79"/>
    </location>
</feature>
<reference evidence="3" key="1">
    <citation type="submission" date="2017-08" db="EMBL/GenBank/DDBJ databases">
        <title>A dynamic microbial community with high functional redundancy inhabits the cold, oxic subseafloor aquifer.</title>
        <authorList>
            <person name="Tully B.J."/>
            <person name="Wheat C.G."/>
            <person name="Glazer B.T."/>
            <person name="Huber J.A."/>
        </authorList>
    </citation>
    <scope>NUCLEOTIDE SEQUENCE [LARGE SCALE GENOMIC DNA]</scope>
</reference>